<dbReference type="Proteomes" id="UP000189674">
    <property type="component" value="Chromosome"/>
</dbReference>
<dbReference type="STRING" id="1936003.STSP2_02887"/>
<gene>
    <name evidence="2" type="ORF">STSP2_02887</name>
</gene>
<evidence type="ECO:0000313" key="2">
    <source>
        <dbReference type="EMBL" id="AQT69692.1"/>
    </source>
</evidence>
<dbReference type="KEGG" id="alus:STSP2_02887"/>
<organism evidence="2 3">
    <name type="scientific">Anaerohalosphaera lusitana</name>
    <dbReference type="NCBI Taxonomy" id="1936003"/>
    <lineage>
        <taxon>Bacteria</taxon>
        <taxon>Pseudomonadati</taxon>
        <taxon>Planctomycetota</taxon>
        <taxon>Phycisphaerae</taxon>
        <taxon>Sedimentisphaerales</taxon>
        <taxon>Anaerohalosphaeraceae</taxon>
        <taxon>Anaerohalosphaera</taxon>
    </lineage>
</organism>
<evidence type="ECO:0000313" key="3">
    <source>
        <dbReference type="Proteomes" id="UP000189674"/>
    </source>
</evidence>
<dbReference type="AlphaFoldDB" id="A0A1U9NP17"/>
<dbReference type="EMBL" id="CP019791">
    <property type="protein sequence ID" value="AQT69692.1"/>
    <property type="molecule type" value="Genomic_DNA"/>
</dbReference>
<keyword evidence="3" id="KW-1185">Reference proteome</keyword>
<accession>A0A1U9NP17</accession>
<sequence precursor="true">MIMLKNCVLAVLVLVAVFMSGCCPMCVEREDGDAGSCEIRGESTSEKLDNSGIQIDMSFEGSRSELSYFRDK</sequence>
<evidence type="ECO:0000256" key="1">
    <source>
        <dbReference type="SAM" id="SignalP"/>
    </source>
</evidence>
<keyword evidence="1" id="KW-0732">Signal</keyword>
<protein>
    <submittedName>
        <fullName evidence="2">Uncharacterized protein</fullName>
    </submittedName>
</protein>
<feature type="chain" id="PRO_5012550049" evidence="1">
    <location>
        <begin position="26"/>
        <end position="72"/>
    </location>
</feature>
<name>A0A1U9NP17_9BACT</name>
<feature type="signal peptide" evidence="1">
    <location>
        <begin position="1"/>
        <end position="25"/>
    </location>
</feature>
<proteinExistence type="predicted"/>
<reference evidence="3" key="1">
    <citation type="submission" date="2017-02" db="EMBL/GenBank/DDBJ databases">
        <title>Comparative genomics and description of representatives of a novel lineage of planctomycetes thriving in anoxic sediments.</title>
        <authorList>
            <person name="Spring S."/>
            <person name="Bunk B."/>
            <person name="Sproer C."/>
        </authorList>
    </citation>
    <scope>NUCLEOTIDE SEQUENCE [LARGE SCALE GENOMIC DNA]</scope>
    <source>
        <strain evidence="3">ST-NAGAB-D1</strain>
    </source>
</reference>
<dbReference type="PROSITE" id="PS51257">
    <property type="entry name" value="PROKAR_LIPOPROTEIN"/>
    <property type="match status" value="1"/>
</dbReference>